<reference evidence="1 2" key="2">
    <citation type="journal article" date="2017" name="Nature">
        <title>The Apostasia genome and the evolution of orchids.</title>
        <authorList>
            <person name="Zhang G.Q."/>
            <person name="Liu K.W."/>
            <person name="Li Z."/>
            <person name="Lohaus R."/>
            <person name="Hsiao Y.Y."/>
            <person name="Niu S.C."/>
            <person name="Wang J.Y."/>
            <person name="Lin Y.C."/>
            <person name="Xu Q."/>
            <person name="Chen L.J."/>
            <person name="Yoshida K."/>
            <person name="Fujiwara S."/>
            <person name="Wang Z.W."/>
            <person name="Zhang Y.Q."/>
            <person name="Mitsuda N."/>
            <person name="Wang M."/>
            <person name="Liu G.H."/>
            <person name="Pecoraro L."/>
            <person name="Huang H.X."/>
            <person name="Xiao X.J."/>
            <person name="Lin M."/>
            <person name="Wu X.Y."/>
            <person name="Wu W.L."/>
            <person name="Chen Y.Y."/>
            <person name="Chang S.B."/>
            <person name="Sakamoto S."/>
            <person name="Ohme-Takagi M."/>
            <person name="Yagi M."/>
            <person name="Zeng S.J."/>
            <person name="Shen C.Y."/>
            <person name="Yeh C.M."/>
            <person name="Luo Y.B."/>
            <person name="Tsai W.C."/>
            <person name="Van de Peer Y."/>
            <person name="Liu Z.J."/>
        </authorList>
    </citation>
    <scope>NUCLEOTIDE SEQUENCE [LARGE SCALE GENOMIC DNA]</scope>
    <source>
        <tissue evidence="1">The whole plant</tissue>
    </source>
</reference>
<dbReference type="AlphaFoldDB" id="A0A2I0WFJ6"/>
<evidence type="ECO:0000313" key="1">
    <source>
        <dbReference type="EMBL" id="PKU74430.1"/>
    </source>
</evidence>
<name>A0A2I0WFJ6_9ASPA</name>
<accession>A0A2I0WFJ6</accession>
<dbReference type="EMBL" id="KZ502674">
    <property type="protein sequence ID" value="PKU74430.1"/>
    <property type="molecule type" value="Genomic_DNA"/>
</dbReference>
<keyword evidence="2" id="KW-1185">Reference proteome</keyword>
<gene>
    <name evidence="1" type="ORF">MA16_Dca003633</name>
</gene>
<organism evidence="1 2">
    <name type="scientific">Dendrobium catenatum</name>
    <dbReference type="NCBI Taxonomy" id="906689"/>
    <lineage>
        <taxon>Eukaryota</taxon>
        <taxon>Viridiplantae</taxon>
        <taxon>Streptophyta</taxon>
        <taxon>Embryophyta</taxon>
        <taxon>Tracheophyta</taxon>
        <taxon>Spermatophyta</taxon>
        <taxon>Magnoliopsida</taxon>
        <taxon>Liliopsida</taxon>
        <taxon>Asparagales</taxon>
        <taxon>Orchidaceae</taxon>
        <taxon>Epidendroideae</taxon>
        <taxon>Malaxideae</taxon>
        <taxon>Dendrobiinae</taxon>
        <taxon>Dendrobium</taxon>
    </lineage>
</organism>
<protein>
    <submittedName>
        <fullName evidence="1">Uncharacterized protein</fullName>
    </submittedName>
</protein>
<dbReference type="Proteomes" id="UP000233837">
    <property type="component" value="Unassembled WGS sequence"/>
</dbReference>
<evidence type="ECO:0000313" key="2">
    <source>
        <dbReference type="Proteomes" id="UP000233837"/>
    </source>
</evidence>
<sequence length="128" mass="14592">MKKREEEEGYLAKGWRLVAKAGDWTSYNQVRQAEGLTSARAHELEGDRPGQCEQRPNGGFGFWCHTKERMRGGKNRERDRALVGDFSCMREIGPGFRKSKSDWRKGLPRIYALGMKAFSIALQSLTLP</sequence>
<proteinExistence type="predicted"/>
<reference evidence="1 2" key="1">
    <citation type="journal article" date="2016" name="Sci. Rep.">
        <title>The Dendrobium catenatum Lindl. genome sequence provides insights into polysaccharide synthase, floral development and adaptive evolution.</title>
        <authorList>
            <person name="Zhang G.Q."/>
            <person name="Xu Q."/>
            <person name="Bian C."/>
            <person name="Tsai W.C."/>
            <person name="Yeh C.M."/>
            <person name="Liu K.W."/>
            <person name="Yoshida K."/>
            <person name="Zhang L.S."/>
            <person name="Chang S.B."/>
            <person name="Chen F."/>
            <person name="Shi Y."/>
            <person name="Su Y.Y."/>
            <person name="Zhang Y.Q."/>
            <person name="Chen L.J."/>
            <person name="Yin Y."/>
            <person name="Lin M."/>
            <person name="Huang H."/>
            <person name="Deng H."/>
            <person name="Wang Z.W."/>
            <person name="Zhu S.L."/>
            <person name="Zhao X."/>
            <person name="Deng C."/>
            <person name="Niu S.C."/>
            <person name="Huang J."/>
            <person name="Wang M."/>
            <person name="Liu G.H."/>
            <person name="Yang H.J."/>
            <person name="Xiao X.J."/>
            <person name="Hsiao Y.Y."/>
            <person name="Wu W.L."/>
            <person name="Chen Y.Y."/>
            <person name="Mitsuda N."/>
            <person name="Ohme-Takagi M."/>
            <person name="Luo Y.B."/>
            <person name="Van de Peer Y."/>
            <person name="Liu Z.J."/>
        </authorList>
    </citation>
    <scope>NUCLEOTIDE SEQUENCE [LARGE SCALE GENOMIC DNA]</scope>
    <source>
        <tissue evidence="1">The whole plant</tissue>
    </source>
</reference>